<dbReference type="EMBL" id="FQZT01000002">
    <property type="protein sequence ID" value="SHI74581.1"/>
    <property type="molecule type" value="Genomic_DNA"/>
</dbReference>
<dbReference type="AlphaFoldDB" id="A0A1M6DN42"/>
<dbReference type="InterPro" id="IPR016155">
    <property type="entry name" value="Mopterin_synth/thiamin_S_b"/>
</dbReference>
<name>A0A1M6DN42_MALRU</name>
<reference evidence="2 3" key="1">
    <citation type="submission" date="2016-11" db="EMBL/GenBank/DDBJ databases">
        <authorList>
            <person name="Jaros S."/>
            <person name="Januszkiewicz K."/>
            <person name="Wedrychowicz H."/>
        </authorList>
    </citation>
    <scope>NUCLEOTIDE SEQUENCE [LARGE SCALE GENOMIC DNA]</scope>
    <source>
        <strain evidence="2 3">DSM 5091</strain>
    </source>
</reference>
<accession>A0A1M6DN42</accession>
<dbReference type="SUPFAM" id="SSF54285">
    <property type="entry name" value="MoaD/ThiS"/>
    <property type="match status" value="1"/>
</dbReference>
<evidence type="ECO:0000313" key="3">
    <source>
        <dbReference type="Proteomes" id="UP000184171"/>
    </source>
</evidence>
<dbReference type="RefSeq" id="WP_072905711.1">
    <property type="nucleotide sequence ID" value="NZ_FQZT01000002.1"/>
</dbReference>
<dbReference type="InterPro" id="IPR004095">
    <property type="entry name" value="TGS"/>
</dbReference>
<dbReference type="Pfam" id="PF02824">
    <property type="entry name" value="TGS"/>
    <property type="match status" value="1"/>
</dbReference>
<protein>
    <recommendedName>
        <fullName evidence="1">TGS domain-containing protein</fullName>
    </recommendedName>
</protein>
<gene>
    <name evidence="2" type="ORF">SAMN02745165_00743</name>
</gene>
<keyword evidence="3" id="KW-1185">Reference proteome</keyword>
<evidence type="ECO:0000313" key="2">
    <source>
        <dbReference type="EMBL" id="SHI74581.1"/>
    </source>
</evidence>
<dbReference type="OrthoDB" id="9801945at2"/>
<feature type="domain" description="TGS" evidence="1">
    <location>
        <begin position="19"/>
        <end position="67"/>
    </location>
</feature>
<organism evidence="2 3">
    <name type="scientific">Malonomonas rubra DSM 5091</name>
    <dbReference type="NCBI Taxonomy" id="1122189"/>
    <lineage>
        <taxon>Bacteria</taxon>
        <taxon>Pseudomonadati</taxon>
        <taxon>Thermodesulfobacteriota</taxon>
        <taxon>Desulfuromonadia</taxon>
        <taxon>Desulfuromonadales</taxon>
        <taxon>Geopsychrobacteraceae</taxon>
        <taxon>Malonomonas</taxon>
    </lineage>
</organism>
<dbReference type="Proteomes" id="UP000184171">
    <property type="component" value="Unassembled WGS sequence"/>
</dbReference>
<dbReference type="STRING" id="1122189.SAMN02745165_00743"/>
<evidence type="ECO:0000259" key="1">
    <source>
        <dbReference type="Pfam" id="PF02824"/>
    </source>
</evidence>
<proteinExistence type="predicted"/>
<sequence>MQVRVKLVGVFKIDRFRQEMCDYPEGITVMEVARQLGLSEKILGIALINGVHSGFDSILQDGDDLTLMPILEGG</sequence>
<dbReference type="InterPro" id="IPR012675">
    <property type="entry name" value="Beta-grasp_dom_sf"/>
</dbReference>
<dbReference type="Gene3D" id="3.10.20.30">
    <property type="match status" value="1"/>
</dbReference>